<dbReference type="PANTHER" id="PTHR21659:SF42">
    <property type="entry name" value="UPF0057 MEMBRANE PROTEIN ZK632.10-RELATED"/>
    <property type="match status" value="1"/>
</dbReference>
<dbReference type="AlphaFoldDB" id="A0A0V1K0H1"/>
<comment type="similarity">
    <text evidence="2">Belongs to the UPF0057 (PMP3) family.</text>
</comment>
<evidence type="ECO:0000256" key="6">
    <source>
        <dbReference type="SAM" id="Phobius"/>
    </source>
</evidence>
<dbReference type="Proteomes" id="UP000054826">
    <property type="component" value="Unassembled WGS sequence"/>
</dbReference>
<gene>
    <name evidence="7" type="primary">T23F2.5</name>
    <name evidence="7" type="ORF">T4C_85</name>
</gene>
<comment type="caution">
    <text evidence="7">The sequence shown here is derived from an EMBL/GenBank/DDBJ whole genome shotgun (WGS) entry which is preliminary data.</text>
</comment>
<proteinExistence type="inferred from homology"/>
<evidence type="ECO:0000256" key="5">
    <source>
        <dbReference type="ARBA" id="ARBA00023136"/>
    </source>
</evidence>
<keyword evidence="3 6" id="KW-0812">Transmembrane</keyword>
<evidence type="ECO:0000256" key="4">
    <source>
        <dbReference type="ARBA" id="ARBA00022989"/>
    </source>
</evidence>
<protein>
    <submittedName>
        <fullName evidence="7">UPF0057 membrane protein T23F2.5</fullName>
    </submittedName>
</protein>
<sequence length="73" mass="7890">LIAAAFLVKLKFQQKMALTIGDCPRVCCALLLPPIAVAMQTGCFTTDVAINILLTLLGFIPGVIHAFYVILRD</sequence>
<comment type="subcellular location">
    <subcellularLocation>
        <location evidence="1">Membrane</location>
    </subcellularLocation>
</comment>
<feature type="transmembrane region" description="Helical" evidence="6">
    <location>
        <begin position="48"/>
        <end position="71"/>
    </location>
</feature>
<keyword evidence="4 6" id="KW-1133">Transmembrane helix</keyword>
<evidence type="ECO:0000256" key="1">
    <source>
        <dbReference type="ARBA" id="ARBA00004370"/>
    </source>
</evidence>
<name>A0A0V1K0H1_TRIPS</name>
<dbReference type="GO" id="GO:0016020">
    <property type="term" value="C:membrane"/>
    <property type="evidence" value="ECO:0007669"/>
    <property type="project" value="UniProtKB-SubCell"/>
</dbReference>
<dbReference type="InterPro" id="IPR000612">
    <property type="entry name" value="PMP3"/>
</dbReference>
<reference evidence="7 8" key="1">
    <citation type="submission" date="2015-01" db="EMBL/GenBank/DDBJ databases">
        <title>Evolution of Trichinella species and genotypes.</title>
        <authorList>
            <person name="Korhonen P.K."/>
            <person name="Edoardo P."/>
            <person name="Giuseppe L.R."/>
            <person name="Gasser R.B."/>
        </authorList>
    </citation>
    <scope>NUCLEOTIDE SEQUENCE [LARGE SCALE GENOMIC DNA]</scope>
    <source>
        <strain evidence="7">ISS176</strain>
    </source>
</reference>
<dbReference type="PANTHER" id="PTHR21659">
    <property type="entry name" value="HYDROPHOBIC PROTEIN RCI2 LOW TEMPERATURE AND SALT RESPONSIVE PROTEIN LTI6 -RELATED"/>
    <property type="match status" value="1"/>
</dbReference>
<organism evidence="7 8">
    <name type="scientific">Trichinella pseudospiralis</name>
    <name type="common">Parasitic roundworm</name>
    <dbReference type="NCBI Taxonomy" id="6337"/>
    <lineage>
        <taxon>Eukaryota</taxon>
        <taxon>Metazoa</taxon>
        <taxon>Ecdysozoa</taxon>
        <taxon>Nematoda</taxon>
        <taxon>Enoplea</taxon>
        <taxon>Dorylaimia</taxon>
        <taxon>Trichinellida</taxon>
        <taxon>Trichinellidae</taxon>
        <taxon>Trichinella</taxon>
    </lineage>
</organism>
<dbReference type="EMBL" id="JYDV01000025">
    <property type="protein sequence ID" value="KRZ40630.1"/>
    <property type="molecule type" value="Genomic_DNA"/>
</dbReference>
<feature type="non-terminal residue" evidence="7">
    <location>
        <position position="1"/>
    </location>
</feature>
<evidence type="ECO:0000256" key="3">
    <source>
        <dbReference type="ARBA" id="ARBA00022692"/>
    </source>
</evidence>
<evidence type="ECO:0000256" key="2">
    <source>
        <dbReference type="ARBA" id="ARBA00009530"/>
    </source>
</evidence>
<keyword evidence="5 6" id="KW-0472">Membrane</keyword>
<dbReference type="Pfam" id="PF01679">
    <property type="entry name" value="Pmp3"/>
    <property type="match status" value="1"/>
</dbReference>
<accession>A0A0V1K0H1</accession>
<evidence type="ECO:0000313" key="8">
    <source>
        <dbReference type="Proteomes" id="UP000054826"/>
    </source>
</evidence>
<evidence type="ECO:0000313" key="7">
    <source>
        <dbReference type="EMBL" id="KRZ40630.1"/>
    </source>
</evidence>